<reference evidence="3" key="1">
    <citation type="submission" date="2020-05" db="EMBL/GenBank/DDBJ databases">
        <title>Phylogenomic resolution of chytrid fungi.</title>
        <authorList>
            <person name="Stajich J.E."/>
            <person name="Amses K."/>
            <person name="Simmons R."/>
            <person name="Seto K."/>
            <person name="Myers J."/>
            <person name="Bonds A."/>
            <person name="Quandt C.A."/>
            <person name="Barry K."/>
            <person name="Liu P."/>
            <person name="Grigoriev I."/>
            <person name="Longcore J.E."/>
            <person name="James T.Y."/>
        </authorList>
    </citation>
    <scope>NUCLEOTIDE SEQUENCE</scope>
    <source>
        <strain evidence="3">PLAUS21</strain>
    </source>
</reference>
<protein>
    <submittedName>
        <fullName evidence="3">Uncharacterized protein</fullName>
    </submittedName>
</protein>
<feature type="region of interest" description="Disordered" evidence="1">
    <location>
        <begin position="390"/>
        <end position="464"/>
    </location>
</feature>
<evidence type="ECO:0000256" key="1">
    <source>
        <dbReference type="SAM" id="MobiDB-lite"/>
    </source>
</evidence>
<dbReference type="EMBL" id="JADGKB010000053">
    <property type="protein sequence ID" value="KAJ3256249.1"/>
    <property type="molecule type" value="Genomic_DNA"/>
</dbReference>
<dbReference type="AlphaFoldDB" id="A0AAD5Y7P3"/>
<feature type="transmembrane region" description="Helical" evidence="2">
    <location>
        <begin position="32"/>
        <end position="53"/>
    </location>
</feature>
<feature type="region of interest" description="Disordered" evidence="1">
    <location>
        <begin position="240"/>
        <end position="267"/>
    </location>
</feature>
<accession>A0AAD5Y7P3</accession>
<feature type="transmembrane region" description="Helical" evidence="2">
    <location>
        <begin position="74"/>
        <end position="93"/>
    </location>
</feature>
<keyword evidence="4" id="KW-1185">Reference proteome</keyword>
<keyword evidence="2" id="KW-0812">Transmembrane</keyword>
<comment type="caution">
    <text evidence="3">The sequence shown here is derived from an EMBL/GenBank/DDBJ whole genome shotgun (WGS) entry which is preliminary data.</text>
</comment>
<proteinExistence type="predicted"/>
<evidence type="ECO:0000256" key="2">
    <source>
        <dbReference type="SAM" id="Phobius"/>
    </source>
</evidence>
<feature type="compositionally biased region" description="Basic and acidic residues" evidence="1">
    <location>
        <begin position="145"/>
        <end position="161"/>
    </location>
</feature>
<feature type="region of interest" description="Disordered" evidence="1">
    <location>
        <begin position="286"/>
        <end position="317"/>
    </location>
</feature>
<feature type="compositionally biased region" description="Polar residues" evidence="1">
    <location>
        <begin position="163"/>
        <end position="175"/>
    </location>
</feature>
<feature type="compositionally biased region" description="Polar residues" evidence="1">
    <location>
        <begin position="306"/>
        <end position="317"/>
    </location>
</feature>
<dbReference type="Proteomes" id="UP001210925">
    <property type="component" value="Unassembled WGS sequence"/>
</dbReference>
<evidence type="ECO:0000313" key="4">
    <source>
        <dbReference type="Proteomes" id="UP001210925"/>
    </source>
</evidence>
<feature type="compositionally biased region" description="Low complexity" evidence="1">
    <location>
        <begin position="393"/>
        <end position="405"/>
    </location>
</feature>
<evidence type="ECO:0000313" key="3">
    <source>
        <dbReference type="EMBL" id="KAJ3256249.1"/>
    </source>
</evidence>
<gene>
    <name evidence="3" type="ORF">HK103_005612</name>
</gene>
<feature type="compositionally biased region" description="Polar residues" evidence="1">
    <location>
        <begin position="406"/>
        <end position="448"/>
    </location>
</feature>
<keyword evidence="2" id="KW-0472">Membrane</keyword>
<feature type="region of interest" description="Disordered" evidence="1">
    <location>
        <begin position="143"/>
        <end position="176"/>
    </location>
</feature>
<keyword evidence="2" id="KW-1133">Transmembrane helix</keyword>
<sequence length="464" mass="52184">MTGVYISYTVVQNKYLAYEQHPYFPFCEKVTAVSAIIEAIYSTLGSLGFLNSLAEAVQSNKKSFFVNVLVKHEGYRLVLIVVLQCLTAILLLWESIFGRTVVTNSALYIPSWTYSLELVAFLELSYVTAKKIMLEQSHTPSYRASSHEKRSKIDSEPHFESGKVSSDFQRPTSPQFIDFESGKRSAEINRLQQERHTPAYNPLKEYNQEFMPENVTSVTSVYQDDSKHFVDYESGKRSADIAREETARRQPLSPKLERSIPQNPYDPLQNYSRDFIMRKDSLATSVPTKVNPTSPVLGKERIPSHAYSSSPVSEKNSPEMQAAIPEPAMPQQSVYTYDYSSRKPVARAEPEPVSSPVLTPIQQALQRTASPLSAPPTLSNIYKDYSYEETFKNSSDNSSPNSVGSHNYNTQSIQAFTNGQNSPVGSSPTSPSQNTYDYAKQSIQSSVVSPYRPPSKNSRRNQYQ</sequence>
<name>A0AAD5Y7P3_9FUNG</name>
<organism evidence="3 4">
    <name type="scientific">Boothiomyces macroporosus</name>
    <dbReference type="NCBI Taxonomy" id="261099"/>
    <lineage>
        <taxon>Eukaryota</taxon>
        <taxon>Fungi</taxon>
        <taxon>Fungi incertae sedis</taxon>
        <taxon>Chytridiomycota</taxon>
        <taxon>Chytridiomycota incertae sedis</taxon>
        <taxon>Chytridiomycetes</taxon>
        <taxon>Rhizophydiales</taxon>
        <taxon>Terramycetaceae</taxon>
        <taxon>Boothiomyces</taxon>
    </lineage>
</organism>